<dbReference type="PANTHER" id="PTHR46466">
    <property type="entry name" value="GLYOXALASE DOMAIN-CONTAINING PROTEIN 4"/>
    <property type="match status" value="1"/>
</dbReference>
<evidence type="ECO:0000313" key="5">
    <source>
        <dbReference type="EMBL" id="KAI7841849.1"/>
    </source>
</evidence>
<dbReference type="SUPFAM" id="SSF54593">
    <property type="entry name" value="Glyoxalase/Bleomycin resistance protein/Dihydroxybiphenyl dioxygenase"/>
    <property type="match status" value="2"/>
</dbReference>
<gene>
    <name evidence="5" type="ORF">COHA_004378</name>
</gene>
<dbReference type="EMBL" id="JADXDR010000058">
    <property type="protein sequence ID" value="KAI7841849.1"/>
    <property type="molecule type" value="Genomic_DNA"/>
</dbReference>
<accession>A0AAD5H2K6</accession>
<dbReference type="InterPro" id="IPR037523">
    <property type="entry name" value="VOC_core"/>
</dbReference>
<organism evidence="5 6">
    <name type="scientific">Chlorella ohadii</name>
    <dbReference type="NCBI Taxonomy" id="2649997"/>
    <lineage>
        <taxon>Eukaryota</taxon>
        <taxon>Viridiplantae</taxon>
        <taxon>Chlorophyta</taxon>
        <taxon>core chlorophytes</taxon>
        <taxon>Trebouxiophyceae</taxon>
        <taxon>Chlorellales</taxon>
        <taxon>Chlorellaceae</taxon>
        <taxon>Chlorella clade</taxon>
        <taxon>Chlorella</taxon>
    </lineage>
</organism>
<comment type="similarity">
    <text evidence="1">Belongs to the glyoxalase I family.</text>
</comment>
<comment type="caution">
    <text evidence="5">The sequence shown here is derived from an EMBL/GenBank/DDBJ whole genome shotgun (WGS) entry which is preliminary data.</text>
</comment>
<keyword evidence="6" id="KW-1185">Reference proteome</keyword>
<reference evidence="5" key="1">
    <citation type="submission" date="2020-11" db="EMBL/GenBank/DDBJ databases">
        <title>Chlorella ohadii genome sequencing and assembly.</title>
        <authorList>
            <person name="Murik O."/>
            <person name="Treves H."/>
            <person name="Kedem I."/>
            <person name="Shotland Y."/>
            <person name="Kaplan A."/>
        </authorList>
    </citation>
    <scope>NUCLEOTIDE SEQUENCE</scope>
    <source>
        <strain evidence="5">1</strain>
    </source>
</reference>
<dbReference type="Pfam" id="PF00903">
    <property type="entry name" value="Glyoxalase"/>
    <property type="match status" value="1"/>
</dbReference>
<evidence type="ECO:0000256" key="2">
    <source>
        <dbReference type="ARBA" id="ARBA00022737"/>
    </source>
</evidence>
<sequence length="361" mass="38041">MAPSSVRALHYVIKVADRTATVHFLHDVLGMHALRHEEFKQGCKAACNGPYSGMWSKTMMGYDSEDSAFVLELTYNYDVKGYRPGNDHVYFKIRNRVAYTNLEEQGLGHEIEFNVREVRSPDGHVFRVLNEDPTDSGYLASVCLASADLERSVAYWADALGFLEVDRGDDFAVMSAGAGQATLRLTQLPAGTALDRGTGYGRIAFSCPAADLSPLQEEVQARGYRVLTPLVSLETPGKATVQVVILADPDGHEICFVGDEAFRQLSVPDDNAPTLLQRSISLDGSREWLESKQQRQEGAASHKATAAVGAAGAKSAAGSPQAAGAAAAAPAAAAPVAAPKPAAPAAAPAAAAAVAAKSAGK</sequence>
<dbReference type="PROSITE" id="PS51819">
    <property type="entry name" value="VOC"/>
    <property type="match status" value="2"/>
</dbReference>
<evidence type="ECO:0000313" key="6">
    <source>
        <dbReference type="Proteomes" id="UP001205105"/>
    </source>
</evidence>
<feature type="region of interest" description="Disordered" evidence="3">
    <location>
        <begin position="309"/>
        <end position="344"/>
    </location>
</feature>
<dbReference type="Pfam" id="PF21701">
    <property type="entry name" value="GLOD4_C"/>
    <property type="match status" value="1"/>
</dbReference>
<dbReference type="InterPro" id="IPR029068">
    <property type="entry name" value="Glyas_Bleomycin-R_OHBP_Dase"/>
</dbReference>
<dbReference type="Proteomes" id="UP001205105">
    <property type="component" value="Unassembled WGS sequence"/>
</dbReference>
<dbReference type="PANTHER" id="PTHR46466:SF1">
    <property type="entry name" value="GLYOXALASE DOMAIN-CONTAINING PROTEIN 4"/>
    <property type="match status" value="1"/>
</dbReference>
<evidence type="ECO:0000256" key="1">
    <source>
        <dbReference type="ARBA" id="ARBA00010363"/>
    </source>
</evidence>
<dbReference type="InterPro" id="IPR043193">
    <property type="entry name" value="GLOD4"/>
</dbReference>
<dbReference type="InterPro" id="IPR004360">
    <property type="entry name" value="Glyas_Fos-R_dOase_dom"/>
</dbReference>
<dbReference type="AlphaFoldDB" id="A0AAD5H2K6"/>
<dbReference type="Gene3D" id="3.10.180.10">
    <property type="entry name" value="2,3-Dihydroxybiphenyl 1,2-Dioxygenase, domain 1"/>
    <property type="match status" value="2"/>
</dbReference>
<feature type="domain" description="VOC" evidence="4">
    <location>
        <begin position="138"/>
        <end position="259"/>
    </location>
</feature>
<protein>
    <recommendedName>
        <fullName evidence="4">VOC domain-containing protein</fullName>
    </recommendedName>
</protein>
<feature type="domain" description="VOC" evidence="4">
    <location>
        <begin position="7"/>
        <end position="131"/>
    </location>
</feature>
<proteinExistence type="inferred from homology"/>
<keyword evidence="2" id="KW-0677">Repeat</keyword>
<dbReference type="CDD" id="cd16357">
    <property type="entry name" value="GLOD4_C"/>
    <property type="match status" value="1"/>
</dbReference>
<dbReference type="InterPro" id="IPR043194">
    <property type="entry name" value="GLOD4_C"/>
</dbReference>
<evidence type="ECO:0000259" key="4">
    <source>
        <dbReference type="PROSITE" id="PS51819"/>
    </source>
</evidence>
<name>A0AAD5H2K6_9CHLO</name>
<evidence type="ECO:0000256" key="3">
    <source>
        <dbReference type="SAM" id="MobiDB-lite"/>
    </source>
</evidence>